<proteinExistence type="predicted"/>
<dbReference type="InterPro" id="IPR023473">
    <property type="entry name" value="AMMECR1"/>
</dbReference>
<dbReference type="OMA" id="CACESKK"/>
<protein>
    <submittedName>
        <fullName evidence="2">AMMECR1 domain-containing protein</fullName>
    </submittedName>
</protein>
<dbReference type="WBParaSite" id="TCLT_0000553501-mRNA-1">
    <property type="protein sequence ID" value="TCLT_0000553501-mRNA-1"/>
    <property type="gene ID" value="TCLT_0000553501"/>
</dbReference>
<organism evidence="2">
    <name type="scientific">Thelazia callipaeda</name>
    <name type="common">Oriental eyeworm</name>
    <name type="synonym">Parasitic nematode</name>
    <dbReference type="NCBI Taxonomy" id="103827"/>
    <lineage>
        <taxon>Eukaryota</taxon>
        <taxon>Metazoa</taxon>
        <taxon>Ecdysozoa</taxon>
        <taxon>Nematoda</taxon>
        <taxon>Chromadorea</taxon>
        <taxon>Rhabditida</taxon>
        <taxon>Spirurina</taxon>
        <taxon>Spiruromorpha</taxon>
        <taxon>Thelazioidea</taxon>
        <taxon>Thelaziidae</taxon>
        <taxon>Thelazia</taxon>
    </lineage>
</organism>
<dbReference type="PANTHER" id="PTHR13016">
    <property type="entry name" value="AMMECR1 HOMOLOG"/>
    <property type="match status" value="1"/>
</dbReference>
<dbReference type="Gene3D" id="3.30.700.20">
    <property type="entry name" value="Hypothetical protein ph0010, domain 1"/>
    <property type="match status" value="1"/>
</dbReference>
<dbReference type="Gene3D" id="3.30.1490.150">
    <property type="entry name" value="Hypothetical protein ph0010, domain 2"/>
    <property type="match status" value="1"/>
</dbReference>
<dbReference type="AlphaFoldDB" id="A0A158RBT5"/>
<evidence type="ECO:0000259" key="1">
    <source>
        <dbReference type="PROSITE" id="PS51112"/>
    </source>
</evidence>
<dbReference type="Pfam" id="PF01871">
    <property type="entry name" value="AMMECR1"/>
    <property type="match status" value="2"/>
</dbReference>
<accession>A0A158RBT5</accession>
<reference evidence="2" key="1">
    <citation type="submission" date="2016-04" db="UniProtKB">
        <authorList>
            <consortium name="WormBaseParasite"/>
        </authorList>
    </citation>
    <scope>IDENTIFICATION</scope>
</reference>
<dbReference type="SUPFAM" id="SSF143447">
    <property type="entry name" value="AMMECR1-like"/>
    <property type="match status" value="2"/>
</dbReference>
<name>A0A158RBT5_THECL</name>
<dbReference type="InterPro" id="IPR002733">
    <property type="entry name" value="AMMECR1_domain"/>
</dbReference>
<feature type="domain" description="AMMECR1" evidence="1">
    <location>
        <begin position="111"/>
        <end position="340"/>
    </location>
</feature>
<sequence length="363" mass="41787">LYIHLCACESKKNRIDKQQILFVFFLALTRNSQRRAAKANLRKHYREHYHIMRRLHQHQISCSSIVTAINATATTTTTATTVTTVTTTTPTAAVTSNTTLTATYQLDKKIGHISGRIASLHMTAYCFDVLYAALRNHQTPRIPPAIPNEKYPLFVTWKKGYDRRLRGCIGTFTNLVLHKGLHEYAIIRIAVHEVNDTKSYESRSVVDLQCLREIMRYTSSYGNAFKDSRFDPITLHEVDQLHCTVSILINFEKARDYRDWVVGIHGIRIEFQDNHHYRDAVYLPEVASEQGWDHTETINNLMRKGGFRGHISEETRMKVNVVRFQSDKVLMSHQEYVAYKANYGEALLTDPGGRRGLFHSCRP</sequence>
<dbReference type="InterPro" id="IPR027485">
    <property type="entry name" value="AMMECR1_N"/>
</dbReference>
<evidence type="ECO:0000313" key="2">
    <source>
        <dbReference type="WBParaSite" id="TCLT_0000553501-mRNA-1"/>
    </source>
</evidence>
<dbReference type="InterPro" id="IPR036071">
    <property type="entry name" value="AMMECR1_dom_sf"/>
</dbReference>
<dbReference type="PROSITE" id="PS51112">
    <property type="entry name" value="AMMECR1"/>
    <property type="match status" value="1"/>
</dbReference>
<dbReference type="PANTHER" id="PTHR13016:SF0">
    <property type="entry name" value="AMME SYNDROME CANDIDATE GENE 1 PROTEIN"/>
    <property type="match status" value="1"/>
</dbReference>